<dbReference type="InterPro" id="IPR047735">
    <property type="entry name" value="GrdX-like"/>
</dbReference>
<organism evidence="1 2">
    <name type="scientific">Ilyobacter polytropus (strain ATCC 51220 / DSM 2926 / LMG 16218 / CuHBu1)</name>
    <dbReference type="NCBI Taxonomy" id="572544"/>
    <lineage>
        <taxon>Bacteria</taxon>
        <taxon>Fusobacteriati</taxon>
        <taxon>Fusobacteriota</taxon>
        <taxon>Fusobacteriia</taxon>
        <taxon>Fusobacteriales</taxon>
        <taxon>Fusobacteriaceae</taxon>
        <taxon>Ilyobacter</taxon>
    </lineage>
</organism>
<reference evidence="1 2" key="1">
    <citation type="journal article" date="2010" name="Stand. Genomic Sci.">
        <title>Complete genome sequence of Ilyobacter polytropus type strain (CuHbu1).</title>
        <authorList>
            <person name="Sikorski J."/>
            <person name="Chertkov O."/>
            <person name="Lapidus A."/>
            <person name="Nolan M."/>
            <person name="Lucas S."/>
            <person name="Del Rio T.G."/>
            <person name="Tice H."/>
            <person name="Cheng J.F."/>
            <person name="Tapia R."/>
            <person name="Han C."/>
            <person name="Goodwin L."/>
            <person name="Pitluck S."/>
            <person name="Liolios K."/>
            <person name="Ivanova N."/>
            <person name="Mavromatis K."/>
            <person name="Mikhailova N."/>
            <person name="Pati A."/>
            <person name="Chen A."/>
            <person name="Palaniappan K."/>
            <person name="Land M."/>
            <person name="Hauser L."/>
            <person name="Chang Y.J."/>
            <person name="Jeffries C.D."/>
            <person name="Brambilla E."/>
            <person name="Yasawong M."/>
            <person name="Rohde M."/>
            <person name="Pukall R."/>
            <person name="Spring S."/>
            <person name="Goker M."/>
            <person name="Woyke T."/>
            <person name="Bristow J."/>
            <person name="Eisen J.A."/>
            <person name="Markowitz V."/>
            <person name="Hugenholtz P."/>
            <person name="Kyrpides N.C."/>
            <person name="Klenk H.P."/>
        </authorList>
    </citation>
    <scope>NUCLEOTIDE SEQUENCE [LARGE SCALE GENOMIC DNA]</scope>
    <source>
        <strain evidence="2">ATCC 51220 / DSM 2926 / LMG 16218 / CuHBu1</strain>
        <plasmid evidence="2">pILYOP01</plasmid>
    </source>
</reference>
<evidence type="ECO:0000313" key="1">
    <source>
        <dbReference type="EMBL" id="ADO83945.1"/>
    </source>
</evidence>
<dbReference type="NCBIfam" id="NF038093">
    <property type="entry name" value="GrdX"/>
    <property type="match status" value="1"/>
</dbReference>
<accession>E3HCG9</accession>
<dbReference type="KEGG" id="ipo:Ilyop_2182"/>
<dbReference type="HOGENOM" id="CLU_132073_0_0_0"/>
<dbReference type="RefSeq" id="WP_013388606.1">
    <property type="nucleotide sequence ID" value="NC_014633.1"/>
</dbReference>
<name>E3HCG9_ILYPC</name>
<keyword evidence="2" id="KW-1185">Reference proteome</keyword>
<dbReference type="EMBL" id="CP002282">
    <property type="protein sequence ID" value="ADO83945.1"/>
    <property type="molecule type" value="Genomic_DNA"/>
</dbReference>
<geneLocation type="plasmid" evidence="1 2">
    <name>pILYOP01</name>
</geneLocation>
<dbReference type="Proteomes" id="UP000006875">
    <property type="component" value="Plasmid pILYOP01"/>
</dbReference>
<protein>
    <submittedName>
        <fullName evidence="1">GrdX protein</fullName>
    </submittedName>
</protein>
<evidence type="ECO:0000313" key="2">
    <source>
        <dbReference type="Proteomes" id="UP000006875"/>
    </source>
</evidence>
<dbReference type="AlphaFoldDB" id="E3HCG9"/>
<sequence>MKYIIVTNNSKVYNFYKETDEIIHLKDGAFSEVLSLVREKVHEGHVLLSDPIFSNIECCENPFKSIAISVVTDPENEESVKLMEGAMKISKKLICSQNYKSLPSEILEEYRFIDLNLIRDGINEIR</sequence>
<proteinExistence type="predicted"/>
<keyword evidence="1" id="KW-0614">Plasmid</keyword>
<dbReference type="OrthoDB" id="80663at2"/>
<gene>
    <name evidence="1" type="ordered locus">Ilyop_2182</name>
</gene>